<evidence type="ECO:0000313" key="3">
    <source>
        <dbReference type="EMBL" id="MQS13508.1"/>
    </source>
</evidence>
<dbReference type="EMBL" id="WBOF01000001">
    <property type="protein sequence ID" value="MQS13508.1"/>
    <property type="molecule type" value="Genomic_DNA"/>
</dbReference>
<name>A0A6N7KT44_9ACTN</name>
<evidence type="ECO:0000256" key="2">
    <source>
        <dbReference type="SAM" id="Phobius"/>
    </source>
</evidence>
<feature type="compositionally biased region" description="Pro residues" evidence="1">
    <location>
        <begin position="99"/>
        <end position="112"/>
    </location>
</feature>
<sequence length="138" mass="14778">MVLTAVPVLTIGMLGWMSMLYLALVHRRRRDWLVLVSVAAASVGGLVLIGPSEQKSWQATTGVVLLLGTMVFAPAYFLAVDLRPQPSDGVVPGPGTLVPLPPVQPGYPPPGLPRQDRIGQVRAGLDELSAYLDQQERA</sequence>
<evidence type="ECO:0000313" key="4">
    <source>
        <dbReference type="Proteomes" id="UP000450000"/>
    </source>
</evidence>
<keyword evidence="2" id="KW-0812">Transmembrane</keyword>
<feature type="transmembrane region" description="Helical" evidence="2">
    <location>
        <begin position="32"/>
        <end position="51"/>
    </location>
</feature>
<evidence type="ECO:0000256" key="1">
    <source>
        <dbReference type="SAM" id="MobiDB-lite"/>
    </source>
</evidence>
<dbReference type="OrthoDB" id="3874249at2"/>
<feature type="region of interest" description="Disordered" evidence="1">
    <location>
        <begin position="91"/>
        <end position="115"/>
    </location>
</feature>
<organism evidence="3 4">
    <name type="scientific">Streptomyces kaniharaensis</name>
    <dbReference type="NCBI Taxonomy" id="212423"/>
    <lineage>
        <taxon>Bacteria</taxon>
        <taxon>Bacillati</taxon>
        <taxon>Actinomycetota</taxon>
        <taxon>Actinomycetes</taxon>
        <taxon>Kitasatosporales</taxon>
        <taxon>Streptomycetaceae</taxon>
        <taxon>Streptomyces</taxon>
    </lineage>
</organism>
<dbReference type="Proteomes" id="UP000450000">
    <property type="component" value="Unassembled WGS sequence"/>
</dbReference>
<dbReference type="AlphaFoldDB" id="A0A6N7KT44"/>
<reference evidence="3 4" key="1">
    <citation type="submission" date="2019-09" db="EMBL/GenBank/DDBJ databases">
        <title>Genome Sequences of Streptomyces kaniharaensis ATCC 21070.</title>
        <authorList>
            <person name="Zhu W."/>
            <person name="De Crecy-Lagard V."/>
            <person name="Richards N.G."/>
        </authorList>
    </citation>
    <scope>NUCLEOTIDE SEQUENCE [LARGE SCALE GENOMIC DNA]</scope>
    <source>
        <strain evidence="3 4">SF-557</strain>
    </source>
</reference>
<keyword evidence="2" id="KW-1133">Transmembrane helix</keyword>
<feature type="transmembrane region" description="Helical" evidence="2">
    <location>
        <begin position="57"/>
        <end position="79"/>
    </location>
</feature>
<keyword evidence="2" id="KW-0472">Membrane</keyword>
<keyword evidence="4" id="KW-1185">Reference proteome</keyword>
<feature type="transmembrane region" description="Helical" evidence="2">
    <location>
        <begin position="6"/>
        <end position="25"/>
    </location>
</feature>
<dbReference type="RefSeq" id="WP_153461830.1">
    <property type="nucleotide sequence ID" value="NZ_WBOF01000001.1"/>
</dbReference>
<accession>A0A6N7KT44</accession>
<comment type="caution">
    <text evidence="3">The sequence shown here is derived from an EMBL/GenBank/DDBJ whole genome shotgun (WGS) entry which is preliminary data.</text>
</comment>
<gene>
    <name evidence="3" type="ORF">F7Q99_14845</name>
</gene>
<proteinExistence type="predicted"/>
<protein>
    <submittedName>
        <fullName evidence="3">Uncharacterized protein</fullName>
    </submittedName>
</protein>